<accession>A0A5C1QSK0</accession>
<sequence>MFNALDLLLAMGLAWMVSGICLITLNRDHIVSAHSAIFLLCIFGLTILDNLFRPEILPDPILSGILILTRSSYFLIGPTLYLYTNNLLNQREKRQVEWLHYIPFAIMVIYKVLNPSALYPEDVTSGIPVGTVLDHILDLMAIVSRVLYSIFVIDMIRRHKSTVTDFYSSKTYRNTLSWLYYLVIFYLGLFLFNFIILLFPPSAHSFHQTTALIIRIFPALLFIFLYSLFAHNQSEIESYGDYLNRGKTKSEETREKYKSSNLSPRETHRIYEQLNFHINQNSLHTDPDLTLRTLSEKMGITTHHLSESINKESGNNFYGYINGLRIKEFLKAVKEDKFPSFTITGIALECGFKSITAFYTNFKKEMGMTPKEFIKGLEKNETSR</sequence>
<feature type="transmembrane region" description="Helical" evidence="4">
    <location>
        <begin position="133"/>
        <end position="157"/>
    </location>
</feature>
<dbReference type="PANTHER" id="PTHR43280">
    <property type="entry name" value="ARAC-FAMILY TRANSCRIPTIONAL REGULATOR"/>
    <property type="match status" value="1"/>
</dbReference>
<dbReference type="GO" id="GO:0003700">
    <property type="term" value="F:DNA-binding transcription factor activity"/>
    <property type="evidence" value="ECO:0007669"/>
    <property type="project" value="InterPro"/>
</dbReference>
<dbReference type="InterPro" id="IPR018060">
    <property type="entry name" value="HTH_AraC"/>
</dbReference>
<keyword evidence="7" id="KW-1185">Reference proteome</keyword>
<feature type="domain" description="HTH araC/xylS-type" evidence="5">
    <location>
        <begin position="268"/>
        <end position="376"/>
    </location>
</feature>
<name>A0A5C1QSK0_9SPIO</name>
<reference evidence="6 7" key="1">
    <citation type="submission" date="2019-02" db="EMBL/GenBank/DDBJ databases">
        <title>Complete Genome Sequence and Methylome Analysis of free living Spirochaetas.</title>
        <authorList>
            <person name="Fomenkov A."/>
            <person name="Dubinina G."/>
            <person name="Leshcheva N."/>
            <person name="Mikheeva N."/>
            <person name="Grabovich M."/>
            <person name="Vincze T."/>
            <person name="Roberts R.J."/>
        </authorList>
    </citation>
    <scope>NUCLEOTIDE SEQUENCE [LARGE SCALE GENOMIC DNA]</scope>
    <source>
        <strain evidence="6 7">K2</strain>
    </source>
</reference>
<evidence type="ECO:0000259" key="5">
    <source>
        <dbReference type="PROSITE" id="PS01124"/>
    </source>
</evidence>
<dbReference type="GO" id="GO:0043565">
    <property type="term" value="F:sequence-specific DNA binding"/>
    <property type="evidence" value="ECO:0007669"/>
    <property type="project" value="InterPro"/>
</dbReference>
<evidence type="ECO:0000256" key="1">
    <source>
        <dbReference type="ARBA" id="ARBA00023015"/>
    </source>
</evidence>
<protein>
    <submittedName>
        <fullName evidence="6">AraC family transcriptional regulator</fullName>
    </submittedName>
</protein>
<dbReference type="InterPro" id="IPR009057">
    <property type="entry name" value="Homeodomain-like_sf"/>
</dbReference>
<feature type="transmembrane region" description="Helical" evidence="4">
    <location>
        <begin position="178"/>
        <end position="199"/>
    </location>
</feature>
<dbReference type="SMART" id="SM00342">
    <property type="entry name" value="HTH_ARAC"/>
    <property type="match status" value="1"/>
</dbReference>
<organism evidence="6 7">
    <name type="scientific">Oceanispirochaeta crateris</name>
    <dbReference type="NCBI Taxonomy" id="2518645"/>
    <lineage>
        <taxon>Bacteria</taxon>
        <taxon>Pseudomonadati</taxon>
        <taxon>Spirochaetota</taxon>
        <taxon>Spirochaetia</taxon>
        <taxon>Spirochaetales</taxon>
        <taxon>Spirochaetaceae</taxon>
        <taxon>Oceanispirochaeta</taxon>
    </lineage>
</organism>
<feature type="transmembrane region" description="Helical" evidence="4">
    <location>
        <begin position="60"/>
        <end position="84"/>
    </location>
</feature>
<feature type="transmembrane region" description="Helical" evidence="4">
    <location>
        <begin position="96"/>
        <end position="113"/>
    </location>
</feature>
<dbReference type="SUPFAM" id="SSF46689">
    <property type="entry name" value="Homeodomain-like"/>
    <property type="match status" value="1"/>
</dbReference>
<dbReference type="PROSITE" id="PS01124">
    <property type="entry name" value="HTH_ARAC_FAMILY_2"/>
    <property type="match status" value="1"/>
</dbReference>
<keyword evidence="2" id="KW-0238">DNA-binding</keyword>
<dbReference type="Pfam" id="PF12833">
    <property type="entry name" value="HTH_18"/>
    <property type="match status" value="1"/>
</dbReference>
<evidence type="ECO:0000256" key="2">
    <source>
        <dbReference type="ARBA" id="ARBA00023125"/>
    </source>
</evidence>
<feature type="transmembrane region" description="Helical" evidence="4">
    <location>
        <begin position="211"/>
        <end position="229"/>
    </location>
</feature>
<evidence type="ECO:0000256" key="3">
    <source>
        <dbReference type="ARBA" id="ARBA00023163"/>
    </source>
</evidence>
<dbReference type="PANTHER" id="PTHR43280:SF29">
    <property type="entry name" value="ARAC-FAMILY TRANSCRIPTIONAL REGULATOR"/>
    <property type="match status" value="1"/>
</dbReference>
<dbReference type="Proteomes" id="UP000324209">
    <property type="component" value="Chromosome"/>
</dbReference>
<evidence type="ECO:0000313" key="6">
    <source>
        <dbReference type="EMBL" id="QEN08972.1"/>
    </source>
</evidence>
<dbReference type="EMBL" id="CP036150">
    <property type="protein sequence ID" value="QEN08972.1"/>
    <property type="molecule type" value="Genomic_DNA"/>
</dbReference>
<feature type="transmembrane region" description="Helical" evidence="4">
    <location>
        <begin position="30"/>
        <end position="48"/>
    </location>
</feature>
<evidence type="ECO:0000313" key="7">
    <source>
        <dbReference type="Proteomes" id="UP000324209"/>
    </source>
</evidence>
<dbReference type="Gene3D" id="1.10.10.60">
    <property type="entry name" value="Homeodomain-like"/>
    <property type="match status" value="2"/>
</dbReference>
<dbReference type="KEGG" id="ock:EXM22_13570"/>
<keyword evidence="4" id="KW-0812">Transmembrane</keyword>
<keyword evidence="4" id="KW-0472">Membrane</keyword>
<keyword evidence="1" id="KW-0805">Transcription regulation</keyword>
<gene>
    <name evidence="6" type="ORF">EXM22_13570</name>
</gene>
<dbReference type="RefSeq" id="WP_149487051.1">
    <property type="nucleotide sequence ID" value="NZ_CP036150.1"/>
</dbReference>
<keyword evidence="3" id="KW-0804">Transcription</keyword>
<dbReference type="AlphaFoldDB" id="A0A5C1QSK0"/>
<proteinExistence type="predicted"/>
<keyword evidence="4" id="KW-1133">Transmembrane helix</keyword>
<dbReference type="OrthoDB" id="369676at2"/>
<feature type="transmembrane region" description="Helical" evidence="4">
    <location>
        <begin position="6"/>
        <end position="25"/>
    </location>
</feature>
<evidence type="ECO:0000256" key="4">
    <source>
        <dbReference type="SAM" id="Phobius"/>
    </source>
</evidence>